<reference evidence="1" key="1">
    <citation type="submission" date="2023-04" db="EMBL/GenBank/DDBJ databases">
        <title>Phytophthora fragariaefolia NBRC 109709.</title>
        <authorList>
            <person name="Ichikawa N."/>
            <person name="Sato H."/>
            <person name="Tonouchi N."/>
        </authorList>
    </citation>
    <scope>NUCLEOTIDE SEQUENCE</scope>
    <source>
        <strain evidence="1">NBRC 109709</strain>
    </source>
</reference>
<dbReference type="Proteomes" id="UP001165121">
    <property type="component" value="Unassembled WGS sequence"/>
</dbReference>
<protein>
    <submittedName>
        <fullName evidence="1">Unnamed protein product</fullName>
    </submittedName>
</protein>
<evidence type="ECO:0000313" key="1">
    <source>
        <dbReference type="EMBL" id="GMF52969.1"/>
    </source>
</evidence>
<dbReference type="PROSITE" id="PS00141">
    <property type="entry name" value="ASP_PROTEASE"/>
    <property type="match status" value="1"/>
</dbReference>
<comment type="caution">
    <text evidence="1">The sequence shown here is derived from an EMBL/GenBank/DDBJ whole genome shotgun (WGS) entry which is preliminary data.</text>
</comment>
<proteinExistence type="predicted"/>
<dbReference type="CDD" id="cd00303">
    <property type="entry name" value="retropepsin_like"/>
    <property type="match status" value="1"/>
</dbReference>
<evidence type="ECO:0000313" key="2">
    <source>
        <dbReference type="Proteomes" id="UP001165121"/>
    </source>
</evidence>
<dbReference type="AlphaFoldDB" id="A0A9W6Y617"/>
<dbReference type="GO" id="GO:0006508">
    <property type="term" value="P:proteolysis"/>
    <property type="evidence" value="ECO:0007669"/>
    <property type="project" value="InterPro"/>
</dbReference>
<sequence>MEDSGSRLPARQDFSHLSDAHWATLEKRVSLLGEAAFAGFPNLPAEQQRERVERFDKFESSLIAHVSAAAQEAARSAMRAEAQSAAQASATNTASFAARPTTTKPVKMSVATFEGNDSNSLVFWVREIEIALSAGPIYDARAQVAFALSNLGGRAPAWAMARETATPGQGKRSLQDYVIELHNLEAAMAGAPLSEDVKVTVFMDGVRTGPVSPSSTSPKEQVPETTLLCLSVAAARSNHVVVTSNVKGYPDPMTVLIDSGASFNFATKASVARNNALYASALEASKSNTNVSVRLATGSIVSTRKVTIPLSVKFDDFNSI</sequence>
<name>A0A9W6Y617_9STRA</name>
<gene>
    <name evidence="1" type="ORF">Pfra01_002179400</name>
</gene>
<dbReference type="EMBL" id="BSXT01003189">
    <property type="protein sequence ID" value="GMF52969.1"/>
    <property type="molecule type" value="Genomic_DNA"/>
</dbReference>
<dbReference type="GO" id="GO:0004190">
    <property type="term" value="F:aspartic-type endopeptidase activity"/>
    <property type="evidence" value="ECO:0007669"/>
    <property type="project" value="InterPro"/>
</dbReference>
<accession>A0A9W6Y617</accession>
<dbReference type="OrthoDB" id="79194at2759"/>
<dbReference type="InterPro" id="IPR001969">
    <property type="entry name" value="Aspartic_peptidase_AS"/>
</dbReference>
<keyword evidence="2" id="KW-1185">Reference proteome</keyword>
<organism evidence="1 2">
    <name type="scientific">Phytophthora fragariaefolia</name>
    <dbReference type="NCBI Taxonomy" id="1490495"/>
    <lineage>
        <taxon>Eukaryota</taxon>
        <taxon>Sar</taxon>
        <taxon>Stramenopiles</taxon>
        <taxon>Oomycota</taxon>
        <taxon>Peronosporomycetes</taxon>
        <taxon>Peronosporales</taxon>
        <taxon>Peronosporaceae</taxon>
        <taxon>Phytophthora</taxon>
    </lineage>
</organism>